<keyword evidence="2" id="KW-1185">Reference proteome</keyword>
<proteinExistence type="predicted"/>
<dbReference type="Proteomes" id="UP001235939">
    <property type="component" value="Chromosome 23"/>
</dbReference>
<name>A0ABY6LUM5_9ARAC</name>
<evidence type="ECO:0000313" key="1">
    <source>
        <dbReference type="EMBL" id="UYV83533.1"/>
    </source>
</evidence>
<protein>
    <submittedName>
        <fullName evidence="1">CCNH</fullName>
    </submittedName>
</protein>
<evidence type="ECO:0000313" key="2">
    <source>
        <dbReference type="Proteomes" id="UP001235939"/>
    </source>
</evidence>
<gene>
    <name evidence="1" type="ORF">LAZ67_23001373</name>
</gene>
<accession>A0ABY6LUM5</accession>
<organism evidence="1 2">
    <name type="scientific">Cordylochernes scorpioides</name>
    <dbReference type="NCBI Taxonomy" id="51811"/>
    <lineage>
        <taxon>Eukaryota</taxon>
        <taxon>Metazoa</taxon>
        <taxon>Ecdysozoa</taxon>
        <taxon>Arthropoda</taxon>
        <taxon>Chelicerata</taxon>
        <taxon>Arachnida</taxon>
        <taxon>Pseudoscorpiones</taxon>
        <taxon>Cheliferoidea</taxon>
        <taxon>Chernetidae</taxon>
        <taxon>Cordylochernes</taxon>
    </lineage>
</organism>
<dbReference type="EMBL" id="CP092885">
    <property type="protein sequence ID" value="UYV83533.1"/>
    <property type="molecule type" value="Genomic_DNA"/>
</dbReference>
<reference evidence="1 2" key="1">
    <citation type="submission" date="2022-03" db="EMBL/GenBank/DDBJ databases">
        <title>A chromosomal length assembly of Cordylochernes scorpioides.</title>
        <authorList>
            <person name="Zeh D."/>
            <person name="Zeh J."/>
        </authorList>
    </citation>
    <scope>NUCLEOTIDE SEQUENCE [LARGE SCALE GENOMIC DNA]</scope>
    <source>
        <strain evidence="1">IN4F17</strain>
        <tissue evidence="1">Whole Body</tissue>
    </source>
</reference>
<sequence length="81" mass="9799">MPLQMDMNSLPKEILRQIEKKLEMCRNQENNPDSEAYKRKIEEMLEEDDRDQSDKYSREADNYKMMEEEVLNSNCSDMDEE</sequence>